<dbReference type="Pfam" id="PF10648">
    <property type="entry name" value="Gmad2"/>
    <property type="match status" value="1"/>
</dbReference>
<comment type="caution">
    <text evidence="2">The sequence shown here is derived from an EMBL/GenBank/DDBJ whole genome shotgun (WGS) entry which is preliminary data.</text>
</comment>
<gene>
    <name evidence="2" type="ORF">UW02_C0015G0024</name>
</gene>
<accession>A0A0G1FA07</accession>
<dbReference type="STRING" id="1618747.UW02_C0015G0024"/>
<sequence>MRKTVTIIAFFIVIVLAGFIGIKELENGEPAYIEYQTERGKTIRLYTPQANGTIKSPLVIKGEARGNWFFEASFPITLVDWDGLIIAESYATAEGDWMTTEFVPFTATLEFKKPTYKNNGALILQKDNPSGLPEHDDALEIPIFFSE</sequence>
<dbReference type="AlphaFoldDB" id="A0A0G1FA07"/>
<protein>
    <recommendedName>
        <fullName evidence="1">Bacterial spore germination immunoglobulin-like domain-containing protein</fullName>
    </recommendedName>
</protein>
<reference evidence="2 3" key="1">
    <citation type="journal article" date="2015" name="Nature">
        <title>rRNA introns, odd ribosomes, and small enigmatic genomes across a large radiation of phyla.</title>
        <authorList>
            <person name="Brown C.T."/>
            <person name="Hug L.A."/>
            <person name="Thomas B.C."/>
            <person name="Sharon I."/>
            <person name="Castelle C.J."/>
            <person name="Singh A."/>
            <person name="Wilkins M.J."/>
            <person name="Williams K.H."/>
            <person name="Banfield J.F."/>
        </authorList>
    </citation>
    <scope>NUCLEOTIDE SEQUENCE [LARGE SCALE GENOMIC DNA]</scope>
</reference>
<dbReference type="EMBL" id="LCGS01000015">
    <property type="protein sequence ID" value="KKT19120.1"/>
    <property type="molecule type" value="Genomic_DNA"/>
</dbReference>
<dbReference type="Proteomes" id="UP000034751">
    <property type="component" value="Unassembled WGS sequence"/>
</dbReference>
<evidence type="ECO:0000259" key="1">
    <source>
        <dbReference type="Pfam" id="PF10648"/>
    </source>
</evidence>
<evidence type="ECO:0000313" key="2">
    <source>
        <dbReference type="EMBL" id="KKT19120.1"/>
    </source>
</evidence>
<dbReference type="InterPro" id="IPR018911">
    <property type="entry name" value="Gmad2_Ig-like_dom"/>
</dbReference>
<evidence type="ECO:0000313" key="3">
    <source>
        <dbReference type="Proteomes" id="UP000034751"/>
    </source>
</evidence>
<proteinExistence type="predicted"/>
<feature type="domain" description="Bacterial spore germination immunoglobulin-like" evidence="1">
    <location>
        <begin position="43"/>
        <end position="130"/>
    </location>
</feature>
<name>A0A0G1FA07_9BACT</name>
<organism evidence="2 3">
    <name type="scientific">Candidatus Nomurabacteria bacterium GW2011_GWB1_43_7</name>
    <dbReference type="NCBI Taxonomy" id="1618747"/>
    <lineage>
        <taxon>Bacteria</taxon>
        <taxon>Candidatus Nomuraibacteriota</taxon>
    </lineage>
</organism>